<sequence length="140" mass="15943">MFSFNALIAYSETSLLIDEEFHIDKDAPIIVMGDFNADVRRSEKAFGFMKKHFDLDMVPTNYPSTLGNSYIDSCFTRNISPELLNYIEDIVSEISDEMENDDKENDDDDTDPIPIFIDVPGTSSISSVPRGIFFKPFIHK</sequence>
<accession>A0A4Y2SH50</accession>
<evidence type="ECO:0000313" key="2">
    <source>
        <dbReference type="Proteomes" id="UP000499080"/>
    </source>
</evidence>
<dbReference type="Gene3D" id="3.60.10.10">
    <property type="entry name" value="Endonuclease/exonuclease/phosphatase"/>
    <property type="match status" value="1"/>
</dbReference>
<dbReference type="InterPro" id="IPR036691">
    <property type="entry name" value="Endo/exonu/phosph_ase_sf"/>
</dbReference>
<name>A0A4Y2SH50_ARAVE</name>
<proteinExistence type="predicted"/>
<evidence type="ECO:0008006" key="3">
    <source>
        <dbReference type="Google" id="ProtNLM"/>
    </source>
</evidence>
<gene>
    <name evidence="1" type="ORF">AVEN_240012_1</name>
</gene>
<reference evidence="1 2" key="1">
    <citation type="journal article" date="2019" name="Sci. Rep.">
        <title>Orb-weaving spider Araneus ventricosus genome elucidates the spidroin gene catalogue.</title>
        <authorList>
            <person name="Kono N."/>
            <person name="Nakamura H."/>
            <person name="Ohtoshi R."/>
            <person name="Moran D.A.P."/>
            <person name="Shinohara A."/>
            <person name="Yoshida Y."/>
            <person name="Fujiwara M."/>
            <person name="Mori M."/>
            <person name="Tomita M."/>
            <person name="Arakawa K."/>
        </authorList>
    </citation>
    <scope>NUCLEOTIDE SEQUENCE [LARGE SCALE GENOMIC DNA]</scope>
</reference>
<evidence type="ECO:0000313" key="1">
    <source>
        <dbReference type="EMBL" id="GBN87103.1"/>
    </source>
</evidence>
<dbReference type="Proteomes" id="UP000499080">
    <property type="component" value="Unassembled WGS sequence"/>
</dbReference>
<comment type="caution">
    <text evidence="1">The sequence shown here is derived from an EMBL/GenBank/DDBJ whole genome shotgun (WGS) entry which is preliminary data.</text>
</comment>
<keyword evidence="2" id="KW-1185">Reference proteome</keyword>
<dbReference type="EMBL" id="BGPR01021629">
    <property type="protein sequence ID" value="GBN87103.1"/>
    <property type="molecule type" value="Genomic_DNA"/>
</dbReference>
<organism evidence="1 2">
    <name type="scientific">Araneus ventricosus</name>
    <name type="common">Orbweaver spider</name>
    <name type="synonym">Epeira ventricosa</name>
    <dbReference type="NCBI Taxonomy" id="182803"/>
    <lineage>
        <taxon>Eukaryota</taxon>
        <taxon>Metazoa</taxon>
        <taxon>Ecdysozoa</taxon>
        <taxon>Arthropoda</taxon>
        <taxon>Chelicerata</taxon>
        <taxon>Arachnida</taxon>
        <taxon>Araneae</taxon>
        <taxon>Araneomorphae</taxon>
        <taxon>Entelegynae</taxon>
        <taxon>Araneoidea</taxon>
        <taxon>Araneidae</taxon>
        <taxon>Araneus</taxon>
    </lineage>
</organism>
<dbReference type="AlphaFoldDB" id="A0A4Y2SH50"/>
<dbReference type="SUPFAM" id="SSF56219">
    <property type="entry name" value="DNase I-like"/>
    <property type="match status" value="1"/>
</dbReference>
<protein>
    <recommendedName>
        <fullName evidence="3">Endonuclease/exonuclease/phosphatase domain-containing protein</fullName>
    </recommendedName>
</protein>